<proteinExistence type="predicted"/>
<dbReference type="PANTHER" id="PTHR43404:SF2">
    <property type="entry name" value="LIPOPOLYSACCHARIDE CHOLINEPHOSPHOTRANSFERASE LICD"/>
    <property type="match status" value="1"/>
</dbReference>
<evidence type="ECO:0000259" key="1">
    <source>
        <dbReference type="Pfam" id="PF04991"/>
    </source>
</evidence>
<dbReference type="EMBL" id="JAAIUO010000002">
    <property type="protein sequence ID" value="NSK14142.1"/>
    <property type="molecule type" value="Genomic_DNA"/>
</dbReference>
<gene>
    <name evidence="3" type="ORF">G5A66_03700</name>
    <name evidence="2" type="ORF">G5A75_04500</name>
</gene>
<evidence type="ECO:0000313" key="4">
    <source>
        <dbReference type="Proteomes" id="UP000528555"/>
    </source>
</evidence>
<dbReference type="Proteomes" id="UP000701680">
    <property type="component" value="Unassembled WGS sequence"/>
</dbReference>
<dbReference type="Pfam" id="PF04991">
    <property type="entry name" value="LicD"/>
    <property type="match status" value="1"/>
</dbReference>
<sequence>MAKRYKEARGYDDAVLEKLHRVQLEILSDFIGVCKKYNLTYFVVYGTAIGAVRHSGFIPWDDDIDVGMLREDYNKFFEVFQDELGEKYNLLTPEIDGRYACTVTHIQRKGTKFVSEASQDLKCEQCIFMDIFPFDYVAADQKAAVRQGRKANILGKLLFLSGSAYPLIPFGGFKGEIAALGCKLIYILLKLIRITPQKLYKRFVEVSTAYNNSDGRSEYVTSFEYAGCLKDRIKKNGLFPMKEVQFENLRVNIPANNHEFLSKVYGDYMQIPPENERVNHMPLIIQFEGEDPIYEG</sequence>
<dbReference type="EMBL" id="JAAITX010000002">
    <property type="protein sequence ID" value="NVH57771.1"/>
    <property type="molecule type" value="Genomic_DNA"/>
</dbReference>
<dbReference type="InterPro" id="IPR007074">
    <property type="entry name" value="LicD/FKTN/FKRP_NTP_transf"/>
</dbReference>
<reference evidence="3" key="2">
    <citation type="submission" date="2020-02" db="EMBL/GenBank/DDBJ databases">
        <authorList>
            <person name="Littmann E."/>
            <person name="Sorbara M."/>
        </authorList>
    </citation>
    <scope>NUCLEOTIDE SEQUENCE</scope>
    <source>
        <strain evidence="3">MSK.17.11</strain>
        <strain evidence="2">MSK.17.38</strain>
    </source>
</reference>
<name>A0A850HH41_9FIRM</name>
<evidence type="ECO:0000313" key="2">
    <source>
        <dbReference type="EMBL" id="NSK14142.1"/>
    </source>
</evidence>
<feature type="domain" description="LicD/FKTN/FKRP nucleotidyltransferase" evidence="1">
    <location>
        <begin position="34"/>
        <end position="266"/>
    </location>
</feature>
<evidence type="ECO:0000313" key="5">
    <source>
        <dbReference type="Proteomes" id="UP000701680"/>
    </source>
</evidence>
<reference evidence="4 5" key="1">
    <citation type="journal article" date="2020" name="Cell Host Microbe">
        <title>Functional and Genomic Variation between Human-Derived Isolates of Lachnospiraceae Reveals Inter- and Intra-Species Diversity.</title>
        <authorList>
            <person name="Sorbara M.T."/>
            <person name="Littmann E.R."/>
            <person name="Fontana E."/>
            <person name="Moody T.U."/>
            <person name="Kohout C.E."/>
            <person name="Gjonbalaj M."/>
            <person name="Eaton V."/>
            <person name="Seok R."/>
            <person name="Leiner I.M."/>
            <person name="Pamer E.G."/>
        </authorList>
    </citation>
    <scope>NUCLEOTIDE SEQUENCE [LARGE SCALE GENOMIC DNA]</scope>
    <source>
        <strain evidence="3 4">MSK.17.11</strain>
        <strain evidence="2 5">MSK.17.38</strain>
    </source>
</reference>
<organism evidence="3 4">
    <name type="scientific">Dorea phocaeensis</name>
    <dbReference type="NCBI Taxonomy" id="2040291"/>
    <lineage>
        <taxon>Bacteria</taxon>
        <taxon>Bacillati</taxon>
        <taxon>Bacillota</taxon>
        <taxon>Clostridia</taxon>
        <taxon>Lachnospirales</taxon>
        <taxon>Lachnospiraceae</taxon>
        <taxon>Dorea</taxon>
    </lineage>
</organism>
<dbReference type="GO" id="GO:0009100">
    <property type="term" value="P:glycoprotein metabolic process"/>
    <property type="evidence" value="ECO:0007669"/>
    <property type="project" value="UniProtKB-ARBA"/>
</dbReference>
<comment type="caution">
    <text evidence="3">The sequence shown here is derived from an EMBL/GenBank/DDBJ whole genome shotgun (WGS) entry which is preliminary data.</text>
</comment>
<evidence type="ECO:0000313" key="3">
    <source>
        <dbReference type="EMBL" id="NVH57771.1"/>
    </source>
</evidence>
<protein>
    <submittedName>
        <fullName evidence="3">LicD family protein</fullName>
    </submittedName>
</protein>
<dbReference type="RefSeq" id="WP_101695501.1">
    <property type="nucleotide sequence ID" value="NZ_JAAITX010000002.1"/>
</dbReference>
<accession>A0A850HH41</accession>
<dbReference type="PANTHER" id="PTHR43404">
    <property type="entry name" value="LIPOPOLYSACCHARIDE CHOLINEPHOSPHOTRANSFERASE LICD"/>
    <property type="match status" value="1"/>
</dbReference>
<dbReference type="OrthoDB" id="9786100at2"/>
<keyword evidence="4" id="KW-1185">Reference proteome</keyword>
<dbReference type="AlphaFoldDB" id="A0A850HH41"/>
<dbReference type="InterPro" id="IPR052942">
    <property type="entry name" value="LPS_cholinephosphotransferase"/>
</dbReference>
<dbReference type="Proteomes" id="UP000528555">
    <property type="component" value="Unassembled WGS sequence"/>
</dbReference>